<dbReference type="AlphaFoldDB" id="A0A8T2TYC4"/>
<dbReference type="EMBL" id="CM035415">
    <property type="protein sequence ID" value="KAH7427398.1"/>
    <property type="molecule type" value="Genomic_DNA"/>
</dbReference>
<dbReference type="Proteomes" id="UP000825935">
    <property type="component" value="Chromosome 10"/>
</dbReference>
<reference evidence="1" key="1">
    <citation type="submission" date="2021-08" db="EMBL/GenBank/DDBJ databases">
        <title>WGS assembly of Ceratopteris richardii.</title>
        <authorList>
            <person name="Marchant D.B."/>
            <person name="Chen G."/>
            <person name="Jenkins J."/>
            <person name="Shu S."/>
            <person name="Leebens-Mack J."/>
            <person name="Grimwood J."/>
            <person name="Schmutz J."/>
            <person name="Soltis P."/>
            <person name="Soltis D."/>
            <person name="Chen Z.-H."/>
        </authorList>
    </citation>
    <scope>NUCLEOTIDE SEQUENCE</scope>
    <source>
        <strain evidence="1">Whitten #5841</strain>
        <tissue evidence="1">Leaf</tissue>
    </source>
</reference>
<keyword evidence="2" id="KW-1185">Reference proteome</keyword>
<gene>
    <name evidence="1" type="ORF">KP509_10G042500</name>
</gene>
<evidence type="ECO:0000313" key="1">
    <source>
        <dbReference type="EMBL" id="KAH7427398.1"/>
    </source>
</evidence>
<protein>
    <submittedName>
        <fullName evidence="1">Uncharacterized protein</fullName>
    </submittedName>
</protein>
<comment type="caution">
    <text evidence="1">The sequence shown here is derived from an EMBL/GenBank/DDBJ whole genome shotgun (WGS) entry which is preliminary data.</text>
</comment>
<sequence length="100" mass="12018">MERLRTYKGTTGKAFIQLCRGRFSQRFEPSMVIVRTRQNFFVVYLFNYTVYTWYRRVQLIESEFQKLRQAIPTYDLPSFLLLDSGESRPQVSIHDALFHL</sequence>
<proteinExistence type="predicted"/>
<accession>A0A8T2TYC4</accession>
<name>A0A8T2TYC4_CERRI</name>
<organism evidence="1 2">
    <name type="scientific">Ceratopteris richardii</name>
    <name type="common">Triangle waterfern</name>
    <dbReference type="NCBI Taxonomy" id="49495"/>
    <lineage>
        <taxon>Eukaryota</taxon>
        <taxon>Viridiplantae</taxon>
        <taxon>Streptophyta</taxon>
        <taxon>Embryophyta</taxon>
        <taxon>Tracheophyta</taxon>
        <taxon>Polypodiopsida</taxon>
        <taxon>Polypodiidae</taxon>
        <taxon>Polypodiales</taxon>
        <taxon>Pteridineae</taxon>
        <taxon>Pteridaceae</taxon>
        <taxon>Parkerioideae</taxon>
        <taxon>Ceratopteris</taxon>
    </lineage>
</organism>
<evidence type="ECO:0000313" key="2">
    <source>
        <dbReference type="Proteomes" id="UP000825935"/>
    </source>
</evidence>